<dbReference type="EMBL" id="JANPWB010000015">
    <property type="protein sequence ID" value="KAJ1091865.1"/>
    <property type="molecule type" value="Genomic_DNA"/>
</dbReference>
<evidence type="ECO:0000313" key="2">
    <source>
        <dbReference type="Proteomes" id="UP001066276"/>
    </source>
</evidence>
<dbReference type="Proteomes" id="UP001066276">
    <property type="component" value="Chromosome 11"/>
</dbReference>
<sequence>MVRVAWWRKCKYRALCKINELGLLPSHRPEVLASWMSQCTGPDNLEKPDGWYEETRSGKTPAELRTRTPLHVNRGCEQYRGRRTPSLQQMGRRILWL</sequence>
<protein>
    <submittedName>
        <fullName evidence="1">Uncharacterized protein</fullName>
    </submittedName>
</protein>
<proteinExistence type="predicted"/>
<evidence type="ECO:0000313" key="1">
    <source>
        <dbReference type="EMBL" id="KAJ1091865.1"/>
    </source>
</evidence>
<dbReference type="AlphaFoldDB" id="A0AAV7LW70"/>
<gene>
    <name evidence="1" type="ORF">NDU88_004979</name>
</gene>
<comment type="caution">
    <text evidence="1">The sequence shown here is derived from an EMBL/GenBank/DDBJ whole genome shotgun (WGS) entry which is preliminary data.</text>
</comment>
<accession>A0AAV7LW70</accession>
<organism evidence="1 2">
    <name type="scientific">Pleurodeles waltl</name>
    <name type="common">Iberian ribbed newt</name>
    <dbReference type="NCBI Taxonomy" id="8319"/>
    <lineage>
        <taxon>Eukaryota</taxon>
        <taxon>Metazoa</taxon>
        <taxon>Chordata</taxon>
        <taxon>Craniata</taxon>
        <taxon>Vertebrata</taxon>
        <taxon>Euteleostomi</taxon>
        <taxon>Amphibia</taxon>
        <taxon>Batrachia</taxon>
        <taxon>Caudata</taxon>
        <taxon>Salamandroidea</taxon>
        <taxon>Salamandridae</taxon>
        <taxon>Pleurodelinae</taxon>
        <taxon>Pleurodeles</taxon>
    </lineage>
</organism>
<keyword evidence="2" id="KW-1185">Reference proteome</keyword>
<name>A0AAV7LW70_PLEWA</name>
<reference evidence="1" key="1">
    <citation type="journal article" date="2022" name="bioRxiv">
        <title>Sequencing and chromosome-scale assembly of the giantPleurodeles waltlgenome.</title>
        <authorList>
            <person name="Brown T."/>
            <person name="Elewa A."/>
            <person name="Iarovenko S."/>
            <person name="Subramanian E."/>
            <person name="Araus A.J."/>
            <person name="Petzold A."/>
            <person name="Susuki M."/>
            <person name="Suzuki K.-i.T."/>
            <person name="Hayashi T."/>
            <person name="Toyoda A."/>
            <person name="Oliveira C."/>
            <person name="Osipova E."/>
            <person name="Leigh N.D."/>
            <person name="Simon A."/>
            <person name="Yun M.H."/>
        </authorList>
    </citation>
    <scope>NUCLEOTIDE SEQUENCE</scope>
    <source>
        <strain evidence="1">20211129_DDA</strain>
        <tissue evidence="1">Liver</tissue>
    </source>
</reference>